<feature type="compositionally biased region" description="Basic and acidic residues" evidence="1">
    <location>
        <begin position="290"/>
        <end position="310"/>
    </location>
</feature>
<evidence type="ECO:0000313" key="3">
    <source>
        <dbReference type="EMBL" id="CAH0769925.1"/>
    </source>
</evidence>
<organism evidence="3 4">
    <name type="scientific">Bemisia tabaci</name>
    <name type="common">Sweetpotato whitefly</name>
    <name type="synonym">Aleurodes tabaci</name>
    <dbReference type="NCBI Taxonomy" id="7038"/>
    <lineage>
        <taxon>Eukaryota</taxon>
        <taxon>Metazoa</taxon>
        <taxon>Ecdysozoa</taxon>
        <taxon>Arthropoda</taxon>
        <taxon>Hexapoda</taxon>
        <taxon>Insecta</taxon>
        <taxon>Pterygota</taxon>
        <taxon>Neoptera</taxon>
        <taxon>Paraneoptera</taxon>
        <taxon>Hemiptera</taxon>
        <taxon>Sternorrhyncha</taxon>
        <taxon>Aleyrodoidea</taxon>
        <taxon>Aleyrodidae</taxon>
        <taxon>Aleyrodinae</taxon>
        <taxon>Bemisia</taxon>
    </lineage>
</organism>
<name>A0A9P0CCW8_BEMTA</name>
<evidence type="ECO:0000256" key="1">
    <source>
        <dbReference type="SAM" id="MobiDB-lite"/>
    </source>
</evidence>
<feature type="signal peptide" evidence="2">
    <location>
        <begin position="1"/>
        <end position="25"/>
    </location>
</feature>
<accession>A0A9P0CCW8</accession>
<proteinExistence type="predicted"/>
<gene>
    <name evidence="3" type="ORF">BEMITA_LOCUS6852</name>
</gene>
<feature type="compositionally biased region" description="Basic and acidic residues" evidence="1">
    <location>
        <begin position="208"/>
        <end position="233"/>
    </location>
</feature>
<keyword evidence="2" id="KW-0732">Signal</keyword>
<dbReference type="Proteomes" id="UP001152759">
    <property type="component" value="Chromosome 4"/>
</dbReference>
<feature type="compositionally biased region" description="Low complexity" evidence="1">
    <location>
        <begin position="257"/>
        <end position="289"/>
    </location>
</feature>
<dbReference type="EMBL" id="OU963865">
    <property type="protein sequence ID" value="CAH0769925.1"/>
    <property type="molecule type" value="Genomic_DNA"/>
</dbReference>
<protein>
    <submittedName>
        <fullName evidence="3">Uncharacterized protein</fullName>
    </submittedName>
</protein>
<dbReference type="AlphaFoldDB" id="A0A9P0CCW8"/>
<evidence type="ECO:0000256" key="2">
    <source>
        <dbReference type="SAM" id="SignalP"/>
    </source>
</evidence>
<feature type="compositionally biased region" description="Pro residues" evidence="1">
    <location>
        <begin position="162"/>
        <end position="193"/>
    </location>
</feature>
<reference evidence="3" key="1">
    <citation type="submission" date="2021-12" db="EMBL/GenBank/DDBJ databases">
        <authorList>
            <person name="King R."/>
        </authorList>
    </citation>
    <scope>NUCLEOTIDE SEQUENCE</scope>
</reference>
<dbReference type="KEGG" id="btab:109031337"/>
<sequence length="310" mass="34357">MVIADLKQLELVWALLLFLILRASGEDEGVSQNLERRMFFRFGRFRRTGVAQQNPVPPAVKENIDQNICAEFEPYVWMGPLNPKNVREQRKCQAAAQYLFASDARRPDDCGRYFGARCAQEGNNKFVCVVRVWPSLFPSAERPLSYCAQNFNTEVLSKPKEPTPQPKPQPIPEPKPESNPQPRPQPLRPPTPADDPDRTPNRGPLSNDDQKPADDRNAKPADNRTDKPVDDGTGKPNVEGASNSGDPTKIPVDDPTKTPAADDPTKTPAADDPTKTPAADDPTKTPAADDPTRRPGDNDPTRRPDDQRTP</sequence>
<feature type="chain" id="PRO_5040205605" evidence="2">
    <location>
        <begin position="26"/>
        <end position="310"/>
    </location>
</feature>
<feature type="region of interest" description="Disordered" evidence="1">
    <location>
        <begin position="156"/>
        <end position="310"/>
    </location>
</feature>
<keyword evidence="4" id="KW-1185">Reference proteome</keyword>
<evidence type="ECO:0000313" key="4">
    <source>
        <dbReference type="Proteomes" id="UP001152759"/>
    </source>
</evidence>